<evidence type="ECO:0000313" key="7">
    <source>
        <dbReference type="Proteomes" id="UP000214610"/>
    </source>
</evidence>
<evidence type="ECO:0000313" key="6">
    <source>
        <dbReference type="EMBL" id="OXE50132.1"/>
    </source>
</evidence>
<keyword evidence="7" id="KW-1185">Reference proteome</keyword>
<dbReference type="InterPro" id="IPR036390">
    <property type="entry name" value="WH_DNA-bd_sf"/>
</dbReference>
<dbReference type="RefSeq" id="WP_066594745.1">
    <property type="nucleotide sequence ID" value="NZ_CAJTBZ010000014.1"/>
</dbReference>
<name>A0A227KPD7_9BURK</name>
<keyword evidence="3" id="KW-0238">DNA-binding</keyword>
<dbReference type="Gene3D" id="1.10.10.10">
    <property type="entry name" value="Winged helix-like DNA-binding domain superfamily/Winged helix DNA-binding domain"/>
    <property type="match status" value="1"/>
</dbReference>
<keyword evidence="2" id="KW-0805">Transcription regulation</keyword>
<dbReference type="PROSITE" id="PS50931">
    <property type="entry name" value="HTH_LYSR"/>
    <property type="match status" value="1"/>
</dbReference>
<gene>
    <name evidence="6" type="ORF">ADH67_03765</name>
</gene>
<protein>
    <submittedName>
        <fullName evidence="6">LysR family transcriptional regulator</fullName>
    </submittedName>
</protein>
<dbReference type="Proteomes" id="UP000214610">
    <property type="component" value="Unassembled WGS sequence"/>
</dbReference>
<evidence type="ECO:0000256" key="1">
    <source>
        <dbReference type="ARBA" id="ARBA00009437"/>
    </source>
</evidence>
<dbReference type="GO" id="GO:0043565">
    <property type="term" value="F:sequence-specific DNA binding"/>
    <property type="evidence" value="ECO:0007669"/>
    <property type="project" value="TreeGrafter"/>
</dbReference>
<dbReference type="InterPro" id="IPR036388">
    <property type="entry name" value="WH-like_DNA-bd_sf"/>
</dbReference>
<dbReference type="InterPro" id="IPR000847">
    <property type="entry name" value="LysR_HTH_N"/>
</dbReference>
<dbReference type="InterPro" id="IPR058163">
    <property type="entry name" value="LysR-type_TF_proteobact-type"/>
</dbReference>
<accession>A0A227KPD7</accession>
<comment type="caution">
    <text evidence="6">The sequence shown here is derived from an EMBL/GenBank/DDBJ whole genome shotgun (WGS) entry which is preliminary data.</text>
</comment>
<dbReference type="GO" id="GO:0006351">
    <property type="term" value="P:DNA-templated transcription"/>
    <property type="evidence" value="ECO:0007669"/>
    <property type="project" value="TreeGrafter"/>
</dbReference>
<feature type="domain" description="HTH lysR-type" evidence="5">
    <location>
        <begin position="7"/>
        <end position="62"/>
    </location>
</feature>
<dbReference type="Gene3D" id="3.40.190.290">
    <property type="match status" value="1"/>
</dbReference>
<dbReference type="PANTHER" id="PTHR30537">
    <property type="entry name" value="HTH-TYPE TRANSCRIPTIONAL REGULATOR"/>
    <property type="match status" value="1"/>
</dbReference>
<dbReference type="GO" id="GO:0003700">
    <property type="term" value="F:DNA-binding transcription factor activity"/>
    <property type="evidence" value="ECO:0007669"/>
    <property type="project" value="InterPro"/>
</dbReference>
<dbReference type="SUPFAM" id="SSF53850">
    <property type="entry name" value="Periplasmic binding protein-like II"/>
    <property type="match status" value="1"/>
</dbReference>
<evidence type="ECO:0000256" key="4">
    <source>
        <dbReference type="ARBA" id="ARBA00023163"/>
    </source>
</evidence>
<dbReference type="Pfam" id="PF03466">
    <property type="entry name" value="LysR_substrate"/>
    <property type="match status" value="1"/>
</dbReference>
<organism evidence="6 7">
    <name type="scientific">Turicimonas muris</name>
    <dbReference type="NCBI Taxonomy" id="1796652"/>
    <lineage>
        <taxon>Bacteria</taxon>
        <taxon>Pseudomonadati</taxon>
        <taxon>Pseudomonadota</taxon>
        <taxon>Betaproteobacteria</taxon>
        <taxon>Burkholderiales</taxon>
        <taxon>Sutterellaceae</taxon>
        <taxon>Turicimonas</taxon>
    </lineage>
</organism>
<proteinExistence type="inferred from homology"/>
<evidence type="ECO:0000259" key="5">
    <source>
        <dbReference type="PROSITE" id="PS50931"/>
    </source>
</evidence>
<evidence type="ECO:0000256" key="2">
    <source>
        <dbReference type="ARBA" id="ARBA00023015"/>
    </source>
</evidence>
<dbReference type="AlphaFoldDB" id="A0A227KPD7"/>
<comment type="similarity">
    <text evidence="1">Belongs to the LysR transcriptional regulatory family.</text>
</comment>
<evidence type="ECO:0000256" key="3">
    <source>
        <dbReference type="ARBA" id="ARBA00023125"/>
    </source>
</evidence>
<keyword evidence="4" id="KW-0804">Transcription</keyword>
<dbReference type="SUPFAM" id="SSF46785">
    <property type="entry name" value="Winged helix' DNA-binding domain"/>
    <property type="match status" value="1"/>
</dbReference>
<dbReference type="PANTHER" id="PTHR30537:SF21">
    <property type="entry name" value="HTH-TYPE TRANSCRIPTIONAL REGULATOR SINR-RELATED"/>
    <property type="match status" value="1"/>
</dbReference>
<dbReference type="Pfam" id="PF00126">
    <property type="entry name" value="HTH_1"/>
    <property type="match status" value="1"/>
</dbReference>
<dbReference type="CDD" id="cd08422">
    <property type="entry name" value="PBP2_CrgA_like"/>
    <property type="match status" value="1"/>
</dbReference>
<dbReference type="PRINTS" id="PR00039">
    <property type="entry name" value="HTHLYSR"/>
</dbReference>
<dbReference type="EMBL" id="NHMP01000002">
    <property type="protein sequence ID" value="OXE50132.1"/>
    <property type="molecule type" value="Genomic_DNA"/>
</dbReference>
<dbReference type="InterPro" id="IPR005119">
    <property type="entry name" value="LysR_subst-bd"/>
</dbReference>
<sequence length="305" mass="34648">MKRVDFIEILYSFLCLEKHRNFQSAAEELNVSKSTLSRRMTMLEKELGEVIFIRDSTPIGLTEHGTKFLRDALRIKKKYELLNEQTESSSASPKGTVYISAPSAIGNGLLIGWIKQFQDIYPEIIIDLTLTLGPVRILAPECDIRINHGLFPCERVLARPLGCMLRTMVASEKYLSEKGLPKTPFDLEQHHLLGGNDLIADSKLVLRSKNEVITVPYYPRLRLKDHVAARTAAICGLGISVHAFQYDTWEYVRRGQLCEVLPEWKPEPSPVSLLLPQNKTLSSASRTLADFIEERWKSHPHLTHD</sequence>
<dbReference type="GeneID" id="78362466"/>
<reference evidence="7" key="1">
    <citation type="submission" date="2017-05" db="EMBL/GenBank/DDBJ databases">
        <title>Improved OligoMM genomes.</title>
        <authorList>
            <person name="Garzetti D."/>
        </authorList>
    </citation>
    <scope>NUCLEOTIDE SEQUENCE [LARGE SCALE GENOMIC DNA]</scope>
    <source>
        <strain evidence="7">YL45</strain>
    </source>
</reference>